<evidence type="ECO:0000313" key="1">
    <source>
        <dbReference type="EMBL" id="MEB4590496.1"/>
    </source>
</evidence>
<proteinExistence type="predicted"/>
<dbReference type="EMBL" id="JAYMYJ010000045">
    <property type="protein sequence ID" value="MEB4590496.1"/>
    <property type="molecule type" value="Genomic_DNA"/>
</dbReference>
<evidence type="ECO:0000313" key="2">
    <source>
        <dbReference type="Proteomes" id="UP001308005"/>
    </source>
</evidence>
<dbReference type="Gene3D" id="4.10.410.40">
    <property type="match status" value="1"/>
</dbReference>
<dbReference type="Proteomes" id="UP001308005">
    <property type="component" value="Unassembled WGS sequence"/>
</dbReference>
<organism evidence="1 2">
    <name type="scientific">Candidatus Thiothrix phosphatis</name>
    <dbReference type="NCBI Taxonomy" id="3112415"/>
    <lineage>
        <taxon>Bacteria</taxon>
        <taxon>Pseudomonadati</taxon>
        <taxon>Pseudomonadota</taxon>
        <taxon>Gammaproteobacteria</taxon>
        <taxon>Thiotrichales</taxon>
        <taxon>Thiotrichaceae</taxon>
        <taxon>Thiothrix</taxon>
    </lineage>
</organism>
<sequence>MCDTEKQYMYGLKDLGTFTLNVNVDYTDAGQKEMRANSASNTLKTFKVLLANGDAIGFSGIVGKNDTSGGTDGKLEGSFEVRLRTRAQATPSGGSAGNA</sequence>
<comment type="caution">
    <text evidence="1">The sequence shown here is derived from an EMBL/GenBank/DDBJ whole genome shotgun (WGS) entry which is preliminary data.</text>
</comment>
<reference evidence="1 2" key="2">
    <citation type="submission" date="2024-01" db="EMBL/GenBank/DDBJ databases">
        <authorList>
            <person name="Xie X."/>
        </authorList>
    </citation>
    <scope>NUCLEOTIDE SEQUENCE [LARGE SCALE GENOMIC DNA]</scope>
    <source>
        <strain evidence="1">SCUT-1</strain>
    </source>
</reference>
<name>A0ABU6CV76_9GAMM</name>
<keyword evidence="2" id="KW-1185">Reference proteome</keyword>
<accession>A0ABU6CV76</accession>
<protein>
    <submittedName>
        <fullName evidence="1">Uncharacterized protein</fullName>
    </submittedName>
</protein>
<gene>
    <name evidence="1" type="ORF">VSS37_05855</name>
</gene>
<reference evidence="2" key="1">
    <citation type="submission" date="2023-07" db="EMBL/GenBank/DDBJ databases">
        <title>The carbon used by Thiothrix.</title>
        <authorList>
            <person name="Chen L."/>
        </authorList>
    </citation>
    <scope>NUCLEOTIDE SEQUENCE [LARGE SCALE GENOMIC DNA]</scope>
</reference>
<dbReference type="RefSeq" id="WP_324693831.1">
    <property type="nucleotide sequence ID" value="NZ_JAYMYJ010000045.1"/>
</dbReference>